<dbReference type="InterPro" id="IPR041489">
    <property type="entry name" value="PDZ_6"/>
</dbReference>
<keyword evidence="10 11" id="KW-0472">Membrane</keyword>
<keyword evidence="7 11" id="KW-0862">Zinc</keyword>
<feature type="domain" description="PDZ" evidence="12">
    <location>
        <begin position="223"/>
        <end position="254"/>
    </location>
</feature>
<dbReference type="PATRIC" id="fig|45076.6.peg.1174"/>
<dbReference type="GO" id="GO:0006508">
    <property type="term" value="P:proteolysis"/>
    <property type="evidence" value="ECO:0007669"/>
    <property type="project" value="UniProtKB-KW"/>
</dbReference>
<dbReference type="Proteomes" id="UP000054662">
    <property type="component" value="Unassembled WGS sequence"/>
</dbReference>
<dbReference type="PROSITE" id="PS50106">
    <property type="entry name" value="PDZ"/>
    <property type="match status" value="1"/>
</dbReference>
<dbReference type="InterPro" id="IPR008915">
    <property type="entry name" value="Peptidase_M50"/>
</dbReference>
<organism evidence="13 14">
    <name type="scientific">Legionella worsleiensis</name>
    <dbReference type="NCBI Taxonomy" id="45076"/>
    <lineage>
        <taxon>Bacteria</taxon>
        <taxon>Pseudomonadati</taxon>
        <taxon>Pseudomonadota</taxon>
        <taxon>Gammaproteobacteria</taxon>
        <taxon>Legionellales</taxon>
        <taxon>Legionellaceae</taxon>
        <taxon>Legionella</taxon>
    </lineage>
</organism>
<evidence type="ECO:0000256" key="2">
    <source>
        <dbReference type="ARBA" id="ARBA00004141"/>
    </source>
</evidence>
<dbReference type="GO" id="GO:0016020">
    <property type="term" value="C:membrane"/>
    <property type="evidence" value="ECO:0007669"/>
    <property type="project" value="UniProtKB-SubCell"/>
</dbReference>
<dbReference type="STRING" id="45076.Lwor_1079"/>
<dbReference type="InterPro" id="IPR004387">
    <property type="entry name" value="Pept_M50_Zn"/>
</dbReference>
<dbReference type="PANTHER" id="PTHR42837">
    <property type="entry name" value="REGULATOR OF SIGMA-E PROTEASE RSEP"/>
    <property type="match status" value="1"/>
</dbReference>
<keyword evidence="9 11" id="KW-0482">Metalloprotease</keyword>
<dbReference type="InterPro" id="IPR001478">
    <property type="entry name" value="PDZ"/>
</dbReference>
<keyword evidence="5 11" id="KW-0812">Transmembrane</keyword>
<dbReference type="EMBL" id="LNZC01000011">
    <property type="protein sequence ID" value="KTD80171.1"/>
    <property type="molecule type" value="Genomic_DNA"/>
</dbReference>
<comment type="subcellular location">
    <subcellularLocation>
        <location evidence="2">Membrane</location>
        <topology evidence="2">Multi-pass membrane protein</topology>
    </subcellularLocation>
</comment>
<feature type="transmembrane region" description="Helical" evidence="11">
    <location>
        <begin position="424"/>
        <end position="442"/>
    </location>
</feature>
<evidence type="ECO:0000313" key="13">
    <source>
        <dbReference type="EMBL" id="KTD80171.1"/>
    </source>
</evidence>
<gene>
    <name evidence="13" type="ORF">Lwor_1079</name>
</gene>
<dbReference type="EC" id="3.4.24.-" evidence="11"/>
<dbReference type="Pfam" id="PF17820">
    <property type="entry name" value="PDZ_6"/>
    <property type="match status" value="1"/>
</dbReference>
<dbReference type="RefSeq" id="WP_058492892.1">
    <property type="nucleotide sequence ID" value="NZ_CBCRUR010000009.1"/>
</dbReference>
<reference evidence="13 14" key="1">
    <citation type="submission" date="2015-11" db="EMBL/GenBank/DDBJ databases">
        <title>Genomic analysis of 38 Legionella species identifies large and diverse effector repertoires.</title>
        <authorList>
            <person name="Burstein D."/>
            <person name="Amaro F."/>
            <person name="Zusman T."/>
            <person name="Lifshitz Z."/>
            <person name="Cohen O."/>
            <person name="Gilbert J.A."/>
            <person name="Pupko T."/>
            <person name="Shuman H.A."/>
            <person name="Segal G."/>
        </authorList>
    </citation>
    <scope>NUCLEOTIDE SEQUENCE [LARGE SCALE GENOMIC DNA]</scope>
    <source>
        <strain evidence="13 14">ATCC 49508</strain>
    </source>
</reference>
<dbReference type="Pfam" id="PF02163">
    <property type="entry name" value="Peptidase_M50"/>
    <property type="match status" value="1"/>
</dbReference>
<evidence type="ECO:0000256" key="5">
    <source>
        <dbReference type="ARBA" id="ARBA00022692"/>
    </source>
</evidence>
<dbReference type="Gene3D" id="2.30.42.10">
    <property type="match status" value="2"/>
</dbReference>
<dbReference type="CDD" id="cd23081">
    <property type="entry name" value="cpPDZ_EcRseP-like"/>
    <property type="match status" value="1"/>
</dbReference>
<sequence>MLLTLLYFLLALLLLVTVHEYGHFQVARWCGVKVLRFSFGFGKVLAKWQDKKGTEYAWSLFPLGGYVKMLDETEGEVAEQDKPYAFNNKSVWVRIAIVLAGPLFNFIFAFVALWLVLVIGMHSLAPMIESVKPGSLAAQAGLGPKQEIIALNDKAINSWRDFQYAMMPLIGSHDTVKITVKSEVDGRQSQIRLPLTDWKLDDKAPDALDSLGIEPFIPTIPPVVGEVVPDSPAAKAGLMVGDYIISVDGKPLKDWIFLVDYVKERPDTRLIVQVKRNNAEQRIDILTGSQKNKDKTEGFIGVRSQKVDWPEHWLRLEREGPISALGTAFNQTIELTGTTFILMGRLVTGRLALNSISGPVGIAQGAGNSGRSGLTSYLFFLALVSISLGALNLLPVPMLDGGHLLYYALEIVRRKPLSDQVKTAGAYLGLILLVALMCVALTNDISRLTG</sequence>
<name>A0A0W1AFS3_9GAMM</name>
<dbReference type="AlphaFoldDB" id="A0A0W1AFS3"/>
<evidence type="ECO:0000256" key="9">
    <source>
        <dbReference type="ARBA" id="ARBA00023049"/>
    </source>
</evidence>
<evidence type="ECO:0000256" key="3">
    <source>
        <dbReference type="ARBA" id="ARBA00007931"/>
    </source>
</evidence>
<dbReference type="GO" id="GO:0046872">
    <property type="term" value="F:metal ion binding"/>
    <property type="evidence" value="ECO:0007669"/>
    <property type="project" value="UniProtKB-KW"/>
</dbReference>
<comment type="similarity">
    <text evidence="3 11">Belongs to the peptidase M50B family.</text>
</comment>
<evidence type="ECO:0000256" key="11">
    <source>
        <dbReference type="RuleBase" id="RU362031"/>
    </source>
</evidence>
<feature type="transmembrane region" description="Helical" evidence="11">
    <location>
        <begin position="377"/>
        <end position="396"/>
    </location>
</feature>
<evidence type="ECO:0000256" key="8">
    <source>
        <dbReference type="ARBA" id="ARBA00022989"/>
    </source>
</evidence>
<dbReference type="SMART" id="SM00228">
    <property type="entry name" value="PDZ"/>
    <property type="match status" value="2"/>
</dbReference>
<evidence type="ECO:0000256" key="7">
    <source>
        <dbReference type="ARBA" id="ARBA00022833"/>
    </source>
</evidence>
<dbReference type="PANTHER" id="PTHR42837:SF2">
    <property type="entry name" value="MEMBRANE METALLOPROTEASE ARASP2, CHLOROPLASTIC-RELATED"/>
    <property type="match status" value="1"/>
</dbReference>
<evidence type="ECO:0000256" key="1">
    <source>
        <dbReference type="ARBA" id="ARBA00001947"/>
    </source>
</evidence>
<evidence type="ECO:0000256" key="10">
    <source>
        <dbReference type="ARBA" id="ARBA00023136"/>
    </source>
</evidence>
<proteinExistence type="inferred from homology"/>
<evidence type="ECO:0000313" key="14">
    <source>
        <dbReference type="Proteomes" id="UP000054662"/>
    </source>
</evidence>
<dbReference type="InterPro" id="IPR036034">
    <property type="entry name" value="PDZ_sf"/>
</dbReference>
<keyword evidence="14" id="KW-1185">Reference proteome</keyword>
<keyword evidence="11" id="KW-0479">Metal-binding</keyword>
<evidence type="ECO:0000259" key="12">
    <source>
        <dbReference type="PROSITE" id="PS50106"/>
    </source>
</evidence>
<evidence type="ECO:0000256" key="6">
    <source>
        <dbReference type="ARBA" id="ARBA00022801"/>
    </source>
</evidence>
<protein>
    <recommendedName>
        <fullName evidence="11">Zinc metalloprotease</fullName>
        <ecNumber evidence="11">3.4.24.-</ecNumber>
    </recommendedName>
</protein>
<keyword evidence="6 11" id="KW-0378">Hydrolase</keyword>
<keyword evidence="4 13" id="KW-0645">Protease</keyword>
<dbReference type="NCBIfam" id="TIGR00054">
    <property type="entry name" value="RIP metalloprotease RseP"/>
    <property type="match status" value="1"/>
</dbReference>
<comment type="caution">
    <text evidence="13">The sequence shown here is derived from an EMBL/GenBank/DDBJ whole genome shotgun (WGS) entry which is preliminary data.</text>
</comment>
<feature type="transmembrane region" description="Helical" evidence="11">
    <location>
        <begin position="91"/>
        <end position="117"/>
    </location>
</feature>
<dbReference type="GO" id="GO:0004222">
    <property type="term" value="F:metalloendopeptidase activity"/>
    <property type="evidence" value="ECO:0007669"/>
    <property type="project" value="InterPro"/>
</dbReference>
<accession>A0A0W1AFS3</accession>
<keyword evidence="8 11" id="KW-1133">Transmembrane helix</keyword>
<dbReference type="SUPFAM" id="SSF50156">
    <property type="entry name" value="PDZ domain-like"/>
    <property type="match status" value="2"/>
</dbReference>
<dbReference type="OrthoDB" id="9782003at2"/>
<comment type="cofactor">
    <cofactor evidence="1 11">
        <name>Zn(2+)</name>
        <dbReference type="ChEBI" id="CHEBI:29105"/>
    </cofactor>
</comment>
<evidence type="ECO:0000256" key="4">
    <source>
        <dbReference type="ARBA" id="ARBA00022670"/>
    </source>
</evidence>
<dbReference type="CDD" id="cd06163">
    <property type="entry name" value="S2P-M50_PDZ_RseP-like"/>
    <property type="match status" value="2"/>
</dbReference>